<keyword evidence="2" id="KW-1133">Transmembrane helix</keyword>
<feature type="region of interest" description="Disordered" evidence="1">
    <location>
        <begin position="640"/>
        <end position="740"/>
    </location>
</feature>
<feature type="compositionally biased region" description="Polar residues" evidence="1">
    <location>
        <begin position="484"/>
        <end position="502"/>
    </location>
</feature>
<name>A0A9P3LZX2_9FUNG</name>
<evidence type="ECO:0000313" key="4">
    <source>
        <dbReference type="Proteomes" id="UP000827284"/>
    </source>
</evidence>
<feature type="compositionally biased region" description="Polar residues" evidence="1">
    <location>
        <begin position="821"/>
        <end position="831"/>
    </location>
</feature>
<feature type="compositionally biased region" description="Basic and acidic residues" evidence="1">
    <location>
        <begin position="710"/>
        <end position="732"/>
    </location>
</feature>
<accession>A0A9P3LZX2</accession>
<evidence type="ECO:0000313" key="3">
    <source>
        <dbReference type="EMBL" id="GJJ76704.1"/>
    </source>
</evidence>
<proteinExistence type="predicted"/>
<dbReference type="EMBL" id="BQFW01000012">
    <property type="protein sequence ID" value="GJJ76704.1"/>
    <property type="molecule type" value="Genomic_DNA"/>
</dbReference>
<evidence type="ECO:0000256" key="2">
    <source>
        <dbReference type="SAM" id="Phobius"/>
    </source>
</evidence>
<feature type="compositionally biased region" description="Polar residues" evidence="1">
    <location>
        <begin position="676"/>
        <end position="688"/>
    </location>
</feature>
<evidence type="ECO:0008006" key="5">
    <source>
        <dbReference type="Google" id="ProtNLM"/>
    </source>
</evidence>
<dbReference type="PANTHER" id="PTHR23244">
    <property type="entry name" value="KELCH REPEAT DOMAIN"/>
    <property type="match status" value="1"/>
</dbReference>
<keyword evidence="4" id="KW-1185">Reference proteome</keyword>
<organism evidence="3 4">
    <name type="scientific">Entomortierella parvispora</name>
    <dbReference type="NCBI Taxonomy" id="205924"/>
    <lineage>
        <taxon>Eukaryota</taxon>
        <taxon>Fungi</taxon>
        <taxon>Fungi incertae sedis</taxon>
        <taxon>Mucoromycota</taxon>
        <taxon>Mortierellomycotina</taxon>
        <taxon>Mortierellomycetes</taxon>
        <taxon>Mortierellales</taxon>
        <taxon>Mortierellaceae</taxon>
        <taxon>Entomortierella</taxon>
    </lineage>
</organism>
<dbReference type="Pfam" id="PF24681">
    <property type="entry name" value="Kelch_KLHDC2_KLHL20_DRC7"/>
    <property type="match status" value="1"/>
</dbReference>
<keyword evidence="2" id="KW-0812">Transmembrane</keyword>
<feature type="compositionally biased region" description="Gly residues" evidence="1">
    <location>
        <begin position="692"/>
        <end position="702"/>
    </location>
</feature>
<dbReference type="Gene3D" id="2.120.10.80">
    <property type="entry name" value="Kelch-type beta propeller"/>
    <property type="match status" value="2"/>
</dbReference>
<feature type="transmembrane region" description="Helical" evidence="2">
    <location>
        <begin position="415"/>
        <end position="436"/>
    </location>
</feature>
<reference evidence="3" key="1">
    <citation type="submission" date="2021-11" db="EMBL/GenBank/DDBJ databases">
        <authorList>
            <person name="Herlambang A."/>
            <person name="Guo Y."/>
            <person name="Takashima Y."/>
            <person name="Nishizawa T."/>
        </authorList>
    </citation>
    <scope>NUCLEOTIDE SEQUENCE</scope>
    <source>
        <strain evidence="3">E1425</strain>
    </source>
</reference>
<protein>
    <recommendedName>
        <fullName evidence="5">Galactose oxidase</fullName>
    </recommendedName>
</protein>
<feature type="region of interest" description="Disordered" evidence="1">
    <location>
        <begin position="463"/>
        <end position="523"/>
    </location>
</feature>
<evidence type="ECO:0000256" key="1">
    <source>
        <dbReference type="SAM" id="MobiDB-lite"/>
    </source>
</evidence>
<dbReference type="Proteomes" id="UP000827284">
    <property type="component" value="Unassembled WGS sequence"/>
</dbReference>
<dbReference type="AlphaFoldDB" id="A0A9P3LZX2"/>
<feature type="compositionally biased region" description="Pro residues" evidence="1">
    <location>
        <begin position="504"/>
        <end position="517"/>
    </location>
</feature>
<sequence length="831" mass="87773">MLRAQPKIRFSPSLSTYDSPSTSTSPSLLYSQSLLPTLLLLLLLISNLSVQINAQPQPVGGAAAALVGKQWFVQGGALSGDNILQSFWCLDLTKSWTTARPAWTSLPLGPPNAYHSAGFSADNSTFLTFGRDTAAAPPVIPPHFVNIYNIQSGVWSFVDPVMADNTRRDFVAVTDPSLNKIFFTGGDAGPAGAIASNMFDEYDTATNTLKESTNPPTAPQSLSTYAAAWVPRLNAMLVIGGATPTGISSALFMYLAATGTWTVQASTGPFVIGRTSACAASNADGSKVIVYGGFVGGAGSADNAIYILDTTTWNWTATSYPGKGRGNAVCTVVGDTVLIWGGFYASPNTLSMTPLGTEALLLFSISKKSWLSNYTPTGSFAPATTTQPGGGNITSASVPSPVPSTMPNQGGISKAAIGGIAAGAAVLLIAIAFALVERQKRVQEKELRMGDNADGRGLIVKSQGGEFYSPSVGSTGRSRVPGQYTPQQSPHDSQFAMLQSSYPQVPPPRPPPPPPGATPIGQYESLDTQEYPQEQGVARESRRYSDLSCPGTLQYLPTSEYGYSSELRVVNPGGRESALSDGSGYFPPPLPSNSSAMILHHQDALYFKQLAQRGSDSPVKRLSNGPHAIIDIASPFTNEYFPRNGNNPQSLPSESADREHSPQRPPIPPLPYTFSPPITLSPVTASLAGSTESGGRGMGVGSSLGVYPDQYHDHDRERELEQESQRQAERAAKHASAVSYSDVSSFNPLTLYFNHADGPPVPPLSTAPPKRLSDPQGGYGFGSDDNGHGPVVLGSPQGLPSQPPRQAANMSIRSATTAATHRQQQQLEGYI</sequence>
<feature type="compositionally biased region" description="Polar residues" evidence="1">
    <location>
        <begin position="644"/>
        <end position="653"/>
    </location>
</feature>
<gene>
    <name evidence="3" type="ORF">EMPS_09063</name>
</gene>
<dbReference type="OrthoDB" id="10251809at2759"/>
<feature type="region of interest" description="Disordered" evidence="1">
    <location>
        <begin position="758"/>
        <end position="831"/>
    </location>
</feature>
<comment type="caution">
    <text evidence="3">The sequence shown here is derived from an EMBL/GenBank/DDBJ whole genome shotgun (WGS) entry which is preliminary data.</text>
</comment>
<dbReference type="InterPro" id="IPR015915">
    <property type="entry name" value="Kelch-typ_b-propeller"/>
</dbReference>
<dbReference type="SUPFAM" id="SSF50965">
    <property type="entry name" value="Galactose oxidase, central domain"/>
    <property type="match status" value="1"/>
</dbReference>
<dbReference type="InterPro" id="IPR011043">
    <property type="entry name" value="Gal_Oxase/kelch_b-propeller"/>
</dbReference>
<reference evidence="3" key="2">
    <citation type="journal article" date="2022" name="Microbiol. Resour. Announc.">
        <title>Whole-Genome Sequence of Entomortierella parvispora E1425, a Mucoromycotan Fungus Associated with Burkholderiaceae-Related Endosymbiotic Bacteria.</title>
        <authorList>
            <person name="Herlambang A."/>
            <person name="Guo Y."/>
            <person name="Takashima Y."/>
            <person name="Narisawa K."/>
            <person name="Ohta H."/>
            <person name="Nishizawa T."/>
        </authorList>
    </citation>
    <scope>NUCLEOTIDE SEQUENCE</scope>
    <source>
        <strain evidence="3">E1425</strain>
    </source>
</reference>
<keyword evidence="2" id="KW-0472">Membrane</keyword>